<dbReference type="Proteomes" id="UP001291623">
    <property type="component" value="Unassembled WGS sequence"/>
</dbReference>
<dbReference type="InterPro" id="IPR001752">
    <property type="entry name" value="Kinesin_motor_dom"/>
</dbReference>
<dbReference type="GO" id="GO:0005524">
    <property type="term" value="F:ATP binding"/>
    <property type="evidence" value="ECO:0007669"/>
    <property type="project" value="InterPro"/>
</dbReference>
<feature type="domain" description="Kinesin motor" evidence="3">
    <location>
        <begin position="1"/>
        <end position="17"/>
    </location>
</feature>
<evidence type="ECO:0000313" key="5">
    <source>
        <dbReference type="Proteomes" id="UP001291623"/>
    </source>
</evidence>
<keyword evidence="5" id="KW-1185">Reference proteome</keyword>
<dbReference type="PROSITE" id="PS50067">
    <property type="entry name" value="KINESIN_MOTOR_2"/>
    <property type="match status" value="1"/>
</dbReference>
<dbReference type="GO" id="GO:0007018">
    <property type="term" value="P:microtubule-based movement"/>
    <property type="evidence" value="ECO:0007669"/>
    <property type="project" value="InterPro"/>
</dbReference>
<evidence type="ECO:0000313" key="4">
    <source>
        <dbReference type="EMBL" id="KAK4363957.1"/>
    </source>
</evidence>
<dbReference type="GO" id="GO:0003777">
    <property type="term" value="F:microtubule motor activity"/>
    <property type="evidence" value="ECO:0007669"/>
    <property type="project" value="InterPro"/>
</dbReference>
<accession>A0AAE1S688</accession>
<gene>
    <name evidence="4" type="ORF">RND71_015315</name>
</gene>
<protein>
    <recommendedName>
        <fullName evidence="3">Kinesin motor domain-containing protein</fullName>
    </recommendedName>
</protein>
<comment type="caution">
    <text evidence="4">The sequence shown here is derived from an EMBL/GenBank/DDBJ whole genome shotgun (WGS) entry which is preliminary data.</text>
</comment>
<proteinExistence type="inferred from homology"/>
<comment type="similarity">
    <text evidence="2">Belongs to the TRAFAC class myosin-kinesin ATPase superfamily. Kinesin family.</text>
</comment>
<organism evidence="4 5">
    <name type="scientific">Anisodus tanguticus</name>
    <dbReference type="NCBI Taxonomy" id="243964"/>
    <lineage>
        <taxon>Eukaryota</taxon>
        <taxon>Viridiplantae</taxon>
        <taxon>Streptophyta</taxon>
        <taxon>Embryophyta</taxon>
        <taxon>Tracheophyta</taxon>
        <taxon>Spermatophyta</taxon>
        <taxon>Magnoliopsida</taxon>
        <taxon>eudicotyledons</taxon>
        <taxon>Gunneridae</taxon>
        <taxon>Pentapetalae</taxon>
        <taxon>asterids</taxon>
        <taxon>lamiids</taxon>
        <taxon>Solanales</taxon>
        <taxon>Solanaceae</taxon>
        <taxon>Solanoideae</taxon>
        <taxon>Hyoscyameae</taxon>
        <taxon>Anisodus</taxon>
    </lineage>
</organism>
<evidence type="ECO:0000256" key="1">
    <source>
        <dbReference type="ARBA" id="ARBA00023175"/>
    </source>
</evidence>
<reference evidence="4" key="1">
    <citation type="submission" date="2023-12" db="EMBL/GenBank/DDBJ databases">
        <title>Genome assembly of Anisodus tanguticus.</title>
        <authorList>
            <person name="Wang Y.-J."/>
        </authorList>
    </citation>
    <scope>NUCLEOTIDE SEQUENCE</scope>
    <source>
        <strain evidence="4">KB-2021</strain>
        <tissue evidence="4">Leaf</tissue>
    </source>
</reference>
<sequence>MEETHNTLKFASRAKRVEIYASRNKFDQLRRGMLVGVNPVELMTLKQQEEEAKAALMRLIQRLTKLILVSSKNSIPGYLGDVAGHQRSHSPSEDDKMDSSMLIDTSDLKHRRSSSKWNDGISHVGNAITESAQVGELIIGFFRGSKLPICVGSKASRKR</sequence>
<comment type="caution">
    <text evidence="2">Lacks conserved residue(s) required for the propagation of feature annotation.</text>
</comment>
<dbReference type="GO" id="GO:0008017">
    <property type="term" value="F:microtubule binding"/>
    <property type="evidence" value="ECO:0007669"/>
    <property type="project" value="InterPro"/>
</dbReference>
<evidence type="ECO:0000256" key="2">
    <source>
        <dbReference type="PROSITE-ProRule" id="PRU00283"/>
    </source>
</evidence>
<name>A0AAE1S688_9SOLA</name>
<dbReference type="AlphaFoldDB" id="A0AAE1S688"/>
<evidence type="ECO:0000259" key="3">
    <source>
        <dbReference type="PROSITE" id="PS50067"/>
    </source>
</evidence>
<keyword evidence="1" id="KW-0505">Motor protein</keyword>
<dbReference type="EMBL" id="JAVYJV010000008">
    <property type="protein sequence ID" value="KAK4363957.1"/>
    <property type="molecule type" value="Genomic_DNA"/>
</dbReference>